<dbReference type="RefSeq" id="WP_212526573.1">
    <property type="nucleotide sequence ID" value="NZ_JAGSOG010000005.1"/>
</dbReference>
<name>A0A941IR88_9ACTN</name>
<feature type="transmembrane region" description="Helical" evidence="1">
    <location>
        <begin position="28"/>
        <end position="48"/>
    </location>
</feature>
<comment type="caution">
    <text evidence="2">The sequence shown here is derived from an EMBL/GenBank/DDBJ whole genome shotgun (WGS) entry which is preliminary data.</text>
</comment>
<keyword evidence="1" id="KW-0812">Transmembrane</keyword>
<reference evidence="2" key="1">
    <citation type="submission" date="2021-04" db="EMBL/GenBank/DDBJ databases">
        <title>Genome based classification of Actinospica acidithermotolerans sp. nov., an actinobacterium isolated from an Indonesian hot spring.</title>
        <authorList>
            <person name="Kusuma A.B."/>
            <person name="Putra K.E."/>
            <person name="Nafisah S."/>
            <person name="Loh J."/>
            <person name="Nouioui I."/>
            <person name="Goodfellow M."/>
        </authorList>
    </citation>
    <scope>NUCLEOTIDE SEQUENCE</scope>
    <source>
        <strain evidence="2">CSCA 57</strain>
    </source>
</reference>
<dbReference type="AlphaFoldDB" id="A0A941IR88"/>
<evidence type="ECO:0000313" key="2">
    <source>
        <dbReference type="EMBL" id="MBR7832046.1"/>
    </source>
</evidence>
<evidence type="ECO:0000313" key="3">
    <source>
        <dbReference type="Proteomes" id="UP000675781"/>
    </source>
</evidence>
<organism evidence="2 3">
    <name type="scientific">Actinospica durhamensis</name>
    <dbReference type="NCBI Taxonomy" id="1508375"/>
    <lineage>
        <taxon>Bacteria</taxon>
        <taxon>Bacillati</taxon>
        <taxon>Actinomycetota</taxon>
        <taxon>Actinomycetes</taxon>
        <taxon>Catenulisporales</taxon>
        <taxon>Actinospicaceae</taxon>
        <taxon>Actinospica</taxon>
    </lineage>
</organism>
<protein>
    <submittedName>
        <fullName evidence="2">Uncharacterized protein</fullName>
    </submittedName>
</protein>
<accession>A0A941IR88</accession>
<gene>
    <name evidence="2" type="ORF">KDL01_02175</name>
</gene>
<keyword evidence="3" id="KW-1185">Reference proteome</keyword>
<evidence type="ECO:0000256" key="1">
    <source>
        <dbReference type="SAM" id="Phobius"/>
    </source>
</evidence>
<keyword evidence="1" id="KW-0472">Membrane</keyword>
<dbReference type="EMBL" id="JAGSOG010000005">
    <property type="protein sequence ID" value="MBR7832046.1"/>
    <property type="molecule type" value="Genomic_DNA"/>
</dbReference>
<keyword evidence="1" id="KW-1133">Transmembrane helix</keyword>
<sequence>MAGSVAVGALAALAGVYAGPRVPRRTNLDWAMGAAIVAAATAAGWGLLHTRLLATMTPFVLVTYLAGEWRTRRAAHGASPDAFD</sequence>
<proteinExistence type="predicted"/>
<dbReference type="Proteomes" id="UP000675781">
    <property type="component" value="Unassembled WGS sequence"/>
</dbReference>